<protein>
    <submittedName>
        <fullName evidence="2">FRG domain-containing protein</fullName>
    </submittedName>
</protein>
<sequence length="338" mass="38313">MSGLCNASPREAPTISGVQDLLNQILTEKNILEAAGEVEMFFRGHSSTTYEMEAGIFRKRGHKINETEMLYSIEAEAPSEFTSDRLTFDKLVRAQHYGLRTRLLDITTNPLIALYFASAPEPDNSPNSKDGHIHILKLRRPEIKYFASDTVSCIANLAYLSHGEKQDLISNFEYLIKDLFSKLYENNNVDLDNSQHAPINIIRAARNDKRLYNTLIQRFNDHSATQRLVQCIRVEKPHFTNQIDPADIITPTITLPRKSNARIAAQAGAFITYGLRSFFDTSKISSMPEGHVKLVVSKDYKEKIRRELATLGIDAGTVYPELSFTAEKINQRFEYVPP</sequence>
<feature type="domain" description="FRG" evidence="1">
    <location>
        <begin position="36"/>
        <end position="134"/>
    </location>
</feature>
<dbReference type="RefSeq" id="WP_155044685.1">
    <property type="nucleotide sequence ID" value="NZ_WMIH01000009.1"/>
</dbReference>
<reference evidence="2 3" key="1">
    <citation type="submission" date="2019-11" db="EMBL/GenBank/DDBJ databases">
        <authorList>
            <person name="Dong K."/>
        </authorList>
    </citation>
    <scope>NUCLEOTIDE SEQUENCE [LARGE SCALE GENOMIC DNA]</scope>
    <source>
        <strain evidence="2 3">DK608</strain>
    </source>
</reference>
<dbReference type="EMBL" id="WMII01000009">
    <property type="protein sequence ID" value="MTH64796.1"/>
    <property type="molecule type" value="Genomic_DNA"/>
</dbReference>
<proteinExistence type="predicted"/>
<dbReference type="Proteomes" id="UP000478740">
    <property type="component" value="Unassembled WGS sequence"/>
</dbReference>
<dbReference type="InterPro" id="IPR014966">
    <property type="entry name" value="FRG-dom"/>
</dbReference>
<name>A0A6L6IWB3_9RHOB</name>
<dbReference type="AlphaFoldDB" id="A0A6L6IWB3"/>
<dbReference type="SMART" id="SM00901">
    <property type="entry name" value="FRG"/>
    <property type="match status" value="1"/>
</dbReference>
<keyword evidence="3" id="KW-1185">Reference proteome</keyword>
<dbReference type="Pfam" id="PF08867">
    <property type="entry name" value="FRG"/>
    <property type="match status" value="1"/>
</dbReference>
<organism evidence="2 3">
    <name type="scientific">Paracoccus shanxieyensis</name>
    <dbReference type="NCBI Taxonomy" id="2675752"/>
    <lineage>
        <taxon>Bacteria</taxon>
        <taxon>Pseudomonadati</taxon>
        <taxon>Pseudomonadota</taxon>
        <taxon>Alphaproteobacteria</taxon>
        <taxon>Rhodobacterales</taxon>
        <taxon>Paracoccaceae</taxon>
        <taxon>Paracoccus</taxon>
    </lineage>
</organism>
<evidence type="ECO:0000259" key="1">
    <source>
        <dbReference type="SMART" id="SM00901"/>
    </source>
</evidence>
<gene>
    <name evidence="2" type="ORF">GL284_11000</name>
</gene>
<accession>A0A6L6IWB3</accession>
<evidence type="ECO:0000313" key="2">
    <source>
        <dbReference type="EMBL" id="MTH64796.1"/>
    </source>
</evidence>
<evidence type="ECO:0000313" key="3">
    <source>
        <dbReference type="Proteomes" id="UP000478740"/>
    </source>
</evidence>
<comment type="caution">
    <text evidence="2">The sequence shown here is derived from an EMBL/GenBank/DDBJ whole genome shotgun (WGS) entry which is preliminary data.</text>
</comment>